<dbReference type="InterPro" id="IPR012337">
    <property type="entry name" value="RNaseH-like_sf"/>
</dbReference>
<dbReference type="InterPro" id="IPR001584">
    <property type="entry name" value="Integrase_cat-core"/>
</dbReference>
<dbReference type="InterPro" id="IPR036397">
    <property type="entry name" value="RNaseH_sf"/>
</dbReference>
<gene>
    <name evidence="2" type="ORF">CK203_104530</name>
</gene>
<dbReference type="GO" id="GO:0015074">
    <property type="term" value="P:DNA integration"/>
    <property type="evidence" value="ECO:0007669"/>
    <property type="project" value="InterPro"/>
</dbReference>
<dbReference type="AlphaFoldDB" id="A0A438D3R3"/>
<evidence type="ECO:0000313" key="3">
    <source>
        <dbReference type="Proteomes" id="UP000288805"/>
    </source>
</evidence>
<dbReference type="SUPFAM" id="SSF53098">
    <property type="entry name" value="Ribonuclease H-like"/>
    <property type="match status" value="1"/>
</dbReference>
<organism evidence="2 3">
    <name type="scientific">Vitis vinifera</name>
    <name type="common">Grape</name>
    <dbReference type="NCBI Taxonomy" id="29760"/>
    <lineage>
        <taxon>Eukaryota</taxon>
        <taxon>Viridiplantae</taxon>
        <taxon>Streptophyta</taxon>
        <taxon>Embryophyta</taxon>
        <taxon>Tracheophyta</taxon>
        <taxon>Spermatophyta</taxon>
        <taxon>Magnoliopsida</taxon>
        <taxon>eudicotyledons</taxon>
        <taxon>Gunneridae</taxon>
        <taxon>Pentapetalae</taxon>
        <taxon>rosids</taxon>
        <taxon>Vitales</taxon>
        <taxon>Vitaceae</taxon>
        <taxon>Viteae</taxon>
        <taxon>Vitis</taxon>
    </lineage>
</organism>
<comment type="caution">
    <text evidence="2">The sequence shown here is derived from an EMBL/GenBank/DDBJ whole genome shotgun (WGS) entry which is preliminary data.</text>
</comment>
<dbReference type="Gene3D" id="3.30.420.10">
    <property type="entry name" value="Ribonuclease H-like superfamily/Ribonuclease H"/>
    <property type="match status" value="1"/>
</dbReference>
<dbReference type="EMBL" id="QGNW01001810">
    <property type="protein sequence ID" value="RVW30094.1"/>
    <property type="molecule type" value="Genomic_DNA"/>
</dbReference>
<reference evidence="2 3" key="1">
    <citation type="journal article" date="2018" name="PLoS Genet.">
        <title>Population sequencing reveals clonal diversity and ancestral inbreeding in the grapevine cultivar Chardonnay.</title>
        <authorList>
            <person name="Roach M.J."/>
            <person name="Johnson D.L."/>
            <person name="Bohlmann J."/>
            <person name="van Vuuren H.J."/>
            <person name="Jones S.J."/>
            <person name="Pretorius I.S."/>
            <person name="Schmidt S.A."/>
            <person name="Borneman A.R."/>
        </authorList>
    </citation>
    <scope>NUCLEOTIDE SEQUENCE [LARGE SCALE GENOMIC DNA]</scope>
    <source>
        <strain evidence="3">cv. Chardonnay</strain>
        <tissue evidence="2">Leaf</tissue>
    </source>
</reference>
<feature type="domain" description="Integrase catalytic" evidence="1">
    <location>
        <begin position="75"/>
        <end position="163"/>
    </location>
</feature>
<proteinExistence type="predicted"/>
<dbReference type="PANTHER" id="PTHR37984">
    <property type="entry name" value="PROTEIN CBG26694"/>
    <property type="match status" value="1"/>
</dbReference>
<evidence type="ECO:0000313" key="2">
    <source>
        <dbReference type="EMBL" id="RVW30094.1"/>
    </source>
</evidence>
<dbReference type="InterPro" id="IPR050951">
    <property type="entry name" value="Retrovirus_Pol_polyprotein"/>
</dbReference>
<dbReference type="PANTHER" id="PTHR37984:SF5">
    <property type="entry name" value="PROTEIN NYNRIN-LIKE"/>
    <property type="match status" value="1"/>
</dbReference>
<evidence type="ECO:0000259" key="1">
    <source>
        <dbReference type="PROSITE" id="PS50994"/>
    </source>
</evidence>
<dbReference type="Proteomes" id="UP000288805">
    <property type="component" value="Unassembled WGS sequence"/>
</dbReference>
<sequence length="163" mass="18848">MIDISIDIVVRPLLIESRSVPAYCCLIDEVELDDGLPWYHDIYQRSVDGMLLLCLDRASADRDEISSYGNCCQFVQRCPECQIHRDLIHSFNGHEFILVVIDYFTKWVEAASYVRLTSSGVTSFIRSHIIYHYGVSHELISDRGVHFRADVDTLLERYGIQHH</sequence>
<dbReference type="PROSITE" id="PS50994">
    <property type="entry name" value="INTEGRASE"/>
    <property type="match status" value="1"/>
</dbReference>
<name>A0A438D3R3_VITVI</name>
<dbReference type="GO" id="GO:0003676">
    <property type="term" value="F:nucleic acid binding"/>
    <property type="evidence" value="ECO:0007669"/>
    <property type="project" value="InterPro"/>
</dbReference>
<accession>A0A438D3R3</accession>
<protein>
    <recommendedName>
        <fullName evidence="1">Integrase catalytic domain-containing protein</fullName>
    </recommendedName>
</protein>